<organism evidence="3 4">
    <name type="scientific">Tanticharoenia sakaeratensis NBRC 103193</name>
    <dbReference type="NCBI Taxonomy" id="1231623"/>
    <lineage>
        <taxon>Bacteria</taxon>
        <taxon>Pseudomonadati</taxon>
        <taxon>Pseudomonadota</taxon>
        <taxon>Alphaproteobacteria</taxon>
        <taxon>Acetobacterales</taxon>
        <taxon>Acetobacteraceae</taxon>
        <taxon>Tanticharoenia</taxon>
    </lineage>
</organism>
<evidence type="ECO:0000256" key="1">
    <source>
        <dbReference type="SAM" id="SignalP"/>
    </source>
</evidence>
<protein>
    <recommendedName>
        <fullName evidence="2">Rap1a immunity protein domain-containing protein</fullName>
    </recommendedName>
</protein>
<feature type="chain" id="PRO_5002307856" description="Rap1a immunity protein domain-containing protein" evidence="1">
    <location>
        <begin position="23"/>
        <end position="125"/>
    </location>
</feature>
<feature type="signal peptide" evidence="1">
    <location>
        <begin position="1"/>
        <end position="22"/>
    </location>
</feature>
<dbReference type="EMBL" id="BALE01000009">
    <property type="protein sequence ID" value="GAN53367.1"/>
    <property type="molecule type" value="Genomic_DNA"/>
</dbReference>
<evidence type="ECO:0000259" key="2">
    <source>
        <dbReference type="Pfam" id="PF18602"/>
    </source>
</evidence>
<dbReference type="Pfam" id="PF18602">
    <property type="entry name" value="Rap1a"/>
    <property type="match status" value="1"/>
</dbReference>
<name>A0A0D6MIC5_9PROT</name>
<feature type="domain" description="Rap1a immunity protein" evidence="2">
    <location>
        <begin position="33"/>
        <end position="120"/>
    </location>
</feature>
<keyword evidence="4" id="KW-1185">Reference proteome</keyword>
<evidence type="ECO:0000313" key="4">
    <source>
        <dbReference type="Proteomes" id="UP000032679"/>
    </source>
</evidence>
<comment type="caution">
    <text evidence="3">The sequence shown here is derived from an EMBL/GenBank/DDBJ whole genome shotgun (WGS) entry which is preliminary data.</text>
</comment>
<dbReference type="STRING" id="1231623.Tasa_009_162"/>
<dbReference type="RefSeq" id="WP_048847211.1">
    <property type="nucleotide sequence ID" value="NZ_BALE01000009.1"/>
</dbReference>
<accession>A0A0D6MIC5</accession>
<proteinExistence type="predicted"/>
<reference evidence="3 4" key="1">
    <citation type="submission" date="2012-10" db="EMBL/GenBank/DDBJ databases">
        <title>Genome sequencing of Tanticharoenia sakaeratensis NBRC 103193.</title>
        <authorList>
            <person name="Azuma Y."/>
            <person name="Hadano H."/>
            <person name="Hirakawa H."/>
            <person name="Matsushita K."/>
        </authorList>
    </citation>
    <scope>NUCLEOTIDE SEQUENCE [LARGE SCALE GENOMIC DNA]</scope>
    <source>
        <strain evidence="3 4">NBRC 103193</strain>
    </source>
</reference>
<sequence length="125" mass="12704">MKRAILAATLLAAAGLGGTAHAQRVSPLKAGRFMQMCSTPALVGACDAYITGMTDAVALGKVDASHEGDKSAKAGFCVPDSQTGPQMRGLVTAWLRAHADVLGKPVGEGVFAALHDSYPCHGSAP</sequence>
<evidence type="ECO:0000313" key="3">
    <source>
        <dbReference type="EMBL" id="GAN53367.1"/>
    </source>
</evidence>
<keyword evidence="1" id="KW-0732">Signal</keyword>
<gene>
    <name evidence="3" type="ORF">Tasa_009_162</name>
</gene>
<dbReference type="InterPro" id="IPR041238">
    <property type="entry name" value="Rap1a"/>
</dbReference>
<dbReference type="OrthoDB" id="7281972at2"/>
<dbReference type="AlphaFoldDB" id="A0A0D6MIC5"/>
<dbReference type="Proteomes" id="UP000032679">
    <property type="component" value="Unassembled WGS sequence"/>
</dbReference>